<dbReference type="RefSeq" id="WP_161862606.1">
    <property type="nucleotide sequence ID" value="NZ_CP046620.1"/>
</dbReference>
<feature type="domain" description="Four-carbon acid sugar kinase N-terminal" evidence="7">
    <location>
        <begin position="10"/>
        <end position="239"/>
    </location>
</feature>
<dbReference type="Gene3D" id="3.40.50.10840">
    <property type="entry name" value="Putative sugar-binding, N-terminal domain"/>
    <property type="match status" value="1"/>
</dbReference>
<feature type="domain" description="Four-carbon acid sugar kinase nucleotide binding" evidence="8">
    <location>
        <begin position="266"/>
        <end position="438"/>
    </location>
</feature>
<evidence type="ECO:0000256" key="1">
    <source>
        <dbReference type="ARBA" id="ARBA00005715"/>
    </source>
</evidence>
<evidence type="ECO:0000313" key="9">
    <source>
        <dbReference type="EMBL" id="QHQ36050.1"/>
    </source>
</evidence>
<evidence type="ECO:0000256" key="2">
    <source>
        <dbReference type="ARBA" id="ARBA00022679"/>
    </source>
</evidence>
<dbReference type="EMBL" id="CP046620">
    <property type="protein sequence ID" value="QHQ36050.1"/>
    <property type="molecule type" value="Genomic_DNA"/>
</dbReference>
<keyword evidence="5" id="KW-0067">ATP-binding</keyword>
<evidence type="ECO:0000256" key="3">
    <source>
        <dbReference type="ARBA" id="ARBA00022741"/>
    </source>
</evidence>
<evidence type="ECO:0000259" key="8">
    <source>
        <dbReference type="Pfam" id="PF17042"/>
    </source>
</evidence>
<keyword evidence="6" id="KW-0119">Carbohydrate metabolism</keyword>
<dbReference type="Pfam" id="PF17042">
    <property type="entry name" value="NBD_C"/>
    <property type="match status" value="1"/>
</dbReference>
<dbReference type="AlphaFoldDB" id="A0A6P1T2N2"/>
<gene>
    <name evidence="9" type="ORF">GO499_13140</name>
</gene>
<name>A0A6P1T2N2_9RHOB</name>
<dbReference type="Proteomes" id="UP000464495">
    <property type="component" value="Chromosome"/>
</dbReference>
<dbReference type="InterPro" id="IPR042213">
    <property type="entry name" value="NBD_C_sf"/>
</dbReference>
<evidence type="ECO:0000256" key="5">
    <source>
        <dbReference type="ARBA" id="ARBA00022840"/>
    </source>
</evidence>
<proteinExistence type="inferred from homology"/>
<evidence type="ECO:0000313" key="10">
    <source>
        <dbReference type="Proteomes" id="UP000464495"/>
    </source>
</evidence>
<dbReference type="KEGG" id="amaq:GO499_13140"/>
<evidence type="ECO:0000256" key="6">
    <source>
        <dbReference type="ARBA" id="ARBA00023277"/>
    </source>
</evidence>
<keyword evidence="3" id="KW-0547">Nucleotide-binding</keyword>
<dbReference type="SUPFAM" id="SSF142764">
    <property type="entry name" value="YgbK-like"/>
    <property type="match status" value="1"/>
</dbReference>
<sequence>MNALPDGLLLAWYGDDFTGAAAVMEVLAFAGLPTMLFLETPTPAHLIRHPGLRAIGVASTARAQSPEWMRQELPQAFRALMDLHPQLLHYKICSTLDSAPNIGSIGCAAEIGADLHGVSSIPVLVAAPRMGRFQRDGELFATLGDKTYRLDLHPVMARHPVTPMTEPHVGRHIAAQSYRVVPQRWPGNGEEIDCPSNGIRIVTMDCATDAEEEAAGQMLWQGRDTAPFVIGSQGVEYALVRHWVASGLLPDAAPAPGAGRANGMITVSGSVSPTTAEQIGWSLANGFEGIRFDVTAACADAAALAAEVERVTTAGLTALAAGRDPLIFTATGPDDPAVGQLRATAIAAGLDMSAVNHRIGTALGTTLGRMLTRSGTRRAVVSGGDTSGHATRQLGIYALTALAPTIPGAALFRAHADGPLDGLELALKGGQMGSEDYFGWIREGGGAR</sequence>
<keyword evidence="2" id="KW-0808">Transferase</keyword>
<dbReference type="InterPro" id="IPR031475">
    <property type="entry name" value="NBD_C"/>
</dbReference>
<comment type="similarity">
    <text evidence="1">Belongs to the four-carbon acid sugar kinase family.</text>
</comment>
<protein>
    <submittedName>
        <fullName evidence="9">Four-carbon acid sugar kinase family protein</fullName>
    </submittedName>
</protein>
<dbReference type="GO" id="GO:0016301">
    <property type="term" value="F:kinase activity"/>
    <property type="evidence" value="ECO:0007669"/>
    <property type="project" value="UniProtKB-KW"/>
</dbReference>
<organism evidence="9 10">
    <name type="scientific">Algicella marina</name>
    <dbReference type="NCBI Taxonomy" id="2683284"/>
    <lineage>
        <taxon>Bacteria</taxon>
        <taxon>Pseudomonadati</taxon>
        <taxon>Pseudomonadota</taxon>
        <taxon>Alphaproteobacteria</taxon>
        <taxon>Rhodobacterales</taxon>
        <taxon>Paracoccaceae</taxon>
        <taxon>Algicella</taxon>
    </lineage>
</organism>
<keyword evidence="10" id="KW-1185">Reference proteome</keyword>
<reference evidence="9 10" key="1">
    <citation type="submission" date="2019-12" db="EMBL/GenBank/DDBJ databases">
        <title>Complete genome sequence of Algicella marina strain 9Alg 56(T) isolated from the red alga Tichocarpus crinitus.</title>
        <authorList>
            <person name="Kim S.-G."/>
            <person name="Nedashkovskaya O.I."/>
        </authorList>
    </citation>
    <scope>NUCLEOTIDE SEQUENCE [LARGE SCALE GENOMIC DNA]</scope>
    <source>
        <strain evidence="9 10">9Alg 56</strain>
    </source>
</reference>
<evidence type="ECO:0000259" key="7">
    <source>
        <dbReference type="Pfam" id="PF07005"/>
    </source>
</evidence>
<dbReference type="InterPro" id="IPR010737">
    <property type="entry name" value="4-carb_acid_sugar_kinase_N"/>
</dbReference>
<evidence type="ECO:0000256" key="4">
    <source>
        <dbReference type="ARBA" id="ARBA00022777"/>
    </source>
</evidence>
<dbReference type="Pfam" id="PF07005">
    <property type="entry name" value="SBD_N"/>
    <property type="match status" value="1"/>
</dbReference>
<dbReference type="InterPro" id="IPR037051">
    <property type="entry name" value="4-carb_acid_sugar_kinase_N_sf"/>
</dbReference>
<dbReference type="Gene3D" id="3.40.980.20">
    <property type="entry name" value="Four-carbon acid sugar kinase, nucleotide binding domain"/>
    <property type="match status" value="1"/>
</dbReference>
<keyword evidence="4 9" id="KW-0418">Kinase</keyword>
<dbReference type="GO" id="GO:0005524">
    <property type="term" value="F:ATP binding"/>
    <property type="evidence" value="ECO:0007669"/>
    <property type="project" value="UniProtKB-KW"/>
</dbReference>
<accession>A0A6P1T2N2</accession>